<sequence length="225" mass="24225">MKNLVLPLLILPVVFLRDFGVKCAAVHIRDIAISSFPTVHSNVAKTTIGLALPESSDDDLLVNLTTSLPYGYAGFAPANTFNANSSQDNSKLHVLAAWVGLNSNRRSGSYGPIAQYSTVGNNGTSMHFDPSGSVTISDLWFYDDDAEAMTVLLRCQNCSLIPSSTPDETQVPLQIFWTATAPVFNPGHLNAILPVQEVISENVVFNAAAARRSDYEQILATVGLI</sequence>
<reference evidence="2 3" key="1">
    <citation type="submission" date="2024-01" db="EMBL/GenBank/DDBJ databases">
        <title>A draft genome for the cacao thread blight pathogen Marasmiellus scandens.</title>
        <authorList>
            <person name="Baruah I.K."/>
            <person name="Leung J."/>
            <person name="Bukari Y."/>
            <person name="Amoako-Attah I."/>
            <person name="Meinhardt L.W."/>
            <person name="Bailey B.A."/>
            <person name="Cohen S.P."/>
        </authorList>
    </citation>
    <scope>NUCLEOTIDE SEQUENCE [LARGE SCALE GENOMIC DNA]</scope>
    <source>
        <strain evidence="2 3">GH-19</strain>
    </source>
</reference>
<feature type="signal peptide" evidence="1">
    <location>
        <begin position="1"/>
        <end position="16"/>
    </location>
</feature>
<dbReference type="Gene3D" id="2.60.40.1210">
    <property type="entry name" value="Cellobiose dehydrogenase, cytochrome domain"/>
    <property type="match status" value="1"/>
</dbReference>
<dbReference type="Proteomes" id="UP001498398">
    <property type="component" value="Unassembled WGS sequence"/>
</dbReference>
<organism evidence="2 3">
    <name type="scientific">Marasmiellus scandens</name>
    <dbReference type="NCBI Taxonomy" id="2682957"/>
    <lineage>
        <taxon>Eukaryota</taxon>
        <taxon>Fungi</taxon>
        <taxon>Dikarya</taxon>
        <taxon>Basidiomycota</taxon>
        <taxon>Agaricomycotina</taxon>
        <taxon>Agaricomycetes</taxon>
        <taxon>Agaricomycetidae</taxon>
        <taxon>Agaricales</taxon>
        <taxon>Marasmiineae</taxon>
        <taxon>Omphalotaceae</taxon>
        <taxon>Marasmiellus</taxon>
    </lineage>
</organism>
<dbReference type="EMBL" id="JBANRG010000049">
    <property type="protein sequence ID" value="KAK7444834.1"/>
    <property type="molecule type" value="Genomic_DNA"/>
</dbReference>
<evidence type="ECO:0000256" key="1">
    <source>
        <dbReference type="SAM" id="SignalP"/>
    </source>
</evidence>
<keyword evidence="1" id="KW-0732">Signal</keyword>
<feature type="chain" id="PRO_5045948123" description="Cellobiose dehydrogenase cytochrome domain-containing protein" evidence="1">
    <location>
        <begin position="17"/>
        <end position="225"/>
    </location>
</feature>
<name>A0ABR1IYV6_9AGAR</name>
<keyword evidence="3" id="KW-1185">Reference proteome</keyword>
<comment type="caution">
    <text evidence="2">The sequence shown here is derived from an EMBL/GenBank/DDBJ whole genome shotgun (WGS) entry which is preliminary data.</text>
</comment>
<evidence type="ECO:0000313" key="3">
    <source>
        <dbReference type="Proteomes" id="UP001498398"/>
    </source>
</evidence>
<gene>
    <name evidence="2" type="ORF">VKT23_015151</name>
</gene>
<evidence type="ECO:0008006" key="4">
    <source>
        <dbReference type="Google" id="ProtNLM"/>
    </source>
</evidence>
<evidence type="ECO:0000313" key="2">
    <source>
        <dbReference type="EMBL" id="KAK7444834.1"/>
    </source>
</evidence>
<proteinExistence type="predicted"/>
<protein>
    <recommendedName>
        <fullName evidence="4">Cellobiose dehydrogenase cytochrome domain-containing protein</fullName>
    </recommendedName>
</protein>
<accession>A0ABR1IYV6</accession>